<organism evidence="1 2">
    <name type="scientific">Candidatus Clostridium eludens</name>
    <dbReference type="NCBI Taxonomy" id="3381663"/>
    <lineage>
        <taxon>Bacteria</taxon>
        <taxon>Bacillati</taxon>
        <taxon>Bacillota</taxon>
        <taxon>Clostridia</taxon>
        <taxon>Eubacteriales</taxon>
        <taxon>Clostridiaceae</taxon>
        <taxon>Clostridium</taxon>
    </lineage>
</organism>
<evidence type="ECO:0000313" key="1">
    <source>
        <dbReference type="EMBL" id="MFL0197809.1"/>
    </source>
</evidence>
<comment type="caution">
    <text evidence="1">The sequence shown here is derived from an EMBL/GenBank/DDBJ whole genome shotgun (WGS) entry which is preliminary data.</text>
</comment>
<keyword evidence="2" id="KW-1185">Reference proteome</keyword>
<protein>
    <submittedName>
        <fullName evidence="1">Uncharacterized protein</fullName>
    </submittedName>
</protein>
<evidence type="ECO:0000313" key="2">
    <source>
        <dbReference type="Proteomes" id="UP001623660"/>
    </source>
</evidence>
<reference evidence="1 2" key="1">
    <citation type="submission" date="2024-11" db="EMBL/GenBank/DDBJ databases">
        <authorList>
            <person name="Heng Y.C."/>
            <person name="Lim A.C.H."/>
            <person name="Lee J.K.Y."/>
            <person name="Kittelmann S."/>
        </authorList>
    </citation>
    <scope>NUCLEOTIDE SEQUENCE [LARGE SCALE GENOMIC DNA]</scope>
    <source>
        <strain evidence="1 2">WILCCON 0269</strain>
    </source>
</reference>
<dbReference type="Proteomes" id="UP001623660">
    <property type="component" value="Unassembled WGS sequence"/>
</dbReference>
<dbReference type="RefSeq" id="WP_406793914.1">
    <property type="nucleotide sequence ID" value="NZ_JBJHZX010000038.1"/>
</dbReference>
<sequence length="48" mass="5310">MSIIHCTSCCSNGQSIDIPIKINGEDLIGIGTKKMERDGYLRQMNIVL</sequence>
<proteinExistence type="predicted"/>
<gene>
    <name evidence="1" type="ORF">ACJDU8_19890</name>
</gene>
<name>A0ABW8SP05_9CLOT</name>
<accession>A0ABW8SP05</accession>
<dbReference type="EMBL" id="JBJHZX010000038">
    <property type="protein sequence ID" value="MFL0197809.1"/>
    <property type="molecule type" value="Genomic_DNA"/>
</dbReference>